<dbReference type="Proteomes" id="UP000051298">
    <property type="component" value="Unassembled WGS sequence"/>
</dbReference>
<dbReference type="AlphaFoldDB" id="A0A0P1F0M4"/>
<dbReference type="STRING" id="266809.PM03_10715"/>
<dbReference type="RefSeq" id="WP_058123855.1">
    <property type="nucleotide sequence ID" value="NZ_CYRX01000031.1"/>
</dbReference>
<evidence type="ECO:0000313" key="2">
    <source>
        <dbReference type="Proteomes" id="UP000051298"/>
    </source>
</evidence>
<dbReference type="Pfam" id="PF00494">
    <property type="entry name" value="SQS_PSY"/>
    <property type="match status" value="1"/>
</dbReference>
<dbReference type="EMBL" id="CYRX01000031">
    <property type="protein sequence ID" value="CUH61011.1"/>
    <property type="molecule type" value="Genomic_DNA"/>
</dbReference>
<dbReference type="InterPro" id="IPR002060">
    <property type="entry name" value="Squ/phyt_synthse"/>
</dbReference>
<gene>
    <name evidence="1" type="ORF">THS5294_02309</name>
</gene>
<sequence length="245" mass="26865">MSLQACAELVERGDPDRFLATMAAPPALRATLFPLYAFNVEIARAPWVTQEPMIAEMRLQWWRDALEEIEAGGAVRRHEVVSPLAELLDAEACATLDLAVAARRWDIYKDPFEDAAHFEKYLDETSAGVLWTAARLTGARASEEPAVRAWGRALGLANWFRAVPALEAANRIPLVDGRPEAIRTLAAHALNLLKPAKNAALLPAWEVKVLLKQAAQNPMRVAEGSLGQSEFKKRISLAKAAILGL</sequence>
<accession>A0A0P1F0M4</accession>
<name>A0A0P1F0M4_9RHOB</name>
<organism evidence="1 2">
    <name type="scientific">Thalassobacter stenotrophicus</name>
    <dbReference type="NCBI Taxonomy" id="266809"/>
    <lineage>
        <taxon>Bacteria</taxon>
        <taxon>Pseudomonadati</taxon>
        <taxon>Pseudomonadota</taxon>
        <taxon>Alphaproteobacteria</taxon>
        <taxon>Rhodobacterales</taxon>
        <taxon>Roseobacteraceae</taxon>
        <taxon>Thalassobacter</taxon>
    </lineage>
</organism>
<protein>
    <submittedName>
        <fullName evidence="1">Squalene synthase HpnD</fullName>
    </submittedName>
</protein>
<reference evidence="1 2" key="1">
    <citation type="submission" date="2015-09" db="EMBL/GenBank/DDBJ databases">
        <authorList>
            <consortium name="Swine Surveillance"/>
        </authorList>
    </citation>
    <scope>NUCLEOTIDE SEQUENCE [LARGE SCALE GENOMIC DNA]</scope>
    <source>
        <strain evidence="1 2">CECT 5294</strain>
    </source>
</reference>
<dbReference type="SUPFAM" id="SSF48576">
    <property type="entry name" value="Terpenoid synthases"/>
    <property type="match status" value="1"/>
</dbReference>
<evidence type="ECO:0000313" key="1">
    <source>
        <dbReference type="EMBL" id="CUH61011.1"/>
    </source>
</evidence>
<proteinExistence type="predicted"/>
<dbReference type="Gene3D" id="1.10.600.10">
    <property type="entry name" value="Farnesyl Diphosphate Synthase"/>
    <property type="match status" value="1"/>
</dbReference>
<dbReference type="eggNOG" id="COG1562">
    <property type="taxonomic scope" value="Bacteria"/>
</dbReference>
<dbReference type="InterPro" id="IPR008949">
    <property type="entry name" value="Isoprenoid_synthase_dom_sf"/>
</dbReference>